<evidence type="ECO:0000313" key="27">
    <source>
        <dbReference type="EMBL" id="TCV82898.1"/>
    </source>
</evidence>
<comment type="catalytic activity">
    <reaction evidence="17">
        <text>L-arginyl-glycine(out) = L-arginyl-glycine(in)</text>
        <dbReference type="Rhea" id="RHEA:79391"/>
        <dbReference type="ChEBI" id="CHEBI:229955"/>
    </reaction>
</comment>
<name>A0A4R3XXA7_9PROT</name>
<comment type="catalytic activity">
    <reaction evidence="8">
        <text>L-lysyl-L-alanine(out) = L-lysyl-L-alanine(in)</text>
        <dbReference type="Rhea" id="RHEA:79399"/>
        <dbReference type="ChEBI" id="CHEBI:229954"/>
    </reaction>
</comment>
<evidence type="ECO:0000256" key="1">
    <source>
        <dbReference type="ARBA" id="ARBA00004155"/>
    </source>
</evidence>
<dbReference type="PANTHER" id="PTHR23512">
    <property type="entry name" value="MAJOR FACILITATOR SUPERFAMILY DOMAIN-CONTAINING PROTEIN 1"/>
    <property type="match status" value="1"/>
</dbReference>
<dbReference type="PANTHER" id="PTHR23512:SF3">
    <property type="entry name" value="MAJOR FACILITATOR SUPERFAMILY DOMAIN-CONTAINING PROTEIN 1"/>
    <property type="match status" value="1"/>
</dbReference>
<evidence type="ECO:0000256" key="16">
    <source>
        <dbReference type="ARBA" id="ARBA00044900"/>
    </source>
</evidence>
<protein>
    <recommendedName>
        <fullName evidence="21">Lysosomal dipeptide transporter MFSD1</fullName>
    </recommendedName>
    <alternativeName>
        <fullName evidence="22">Major facilitator superfamily domain-containing protein 1</fullName>
    </alternativeName>
</protein>
<feature type="transmembrane region" description="Helical" evidence="25">
    <location>
        <begin position="401"/>
        <end position="422"/>
    </location>
</feature>
<evidence type="ECO:0000256" key="8">
    <source>
        <dbReference type="ARBA" id="ARBA00044876"/>
    </source>
</evidence>
<comment type="catalytic activity">
    <reaction evidence="13">
        <text>L-alpha-aminoacyl-L-lysine(out) = L-alpha-aminoacyl-L-lysine(in)</text>
        <dbReference type="Rhea" id="RHEA:79383"/>
        <dbReference type="ChEBI" id="CHEBI:229966"/>
    </reaction>
</comment>
<dbReference type="SUPFAM" id="SSF103473">
    <property type="entry name" value="MFS general substrate transporter"/>
    <property type="match status" value="1"/>
</dbReference>
<keyword evidence="4 25" id="KW-0812">Transmembrane</keyword>
<feature type="transmembrane region" description="Helical" evidence="25">
    <location>
        <begin position="170"/>
        <end position="190"/>
    </location>
</feature>
<evidence type="ECO:0000256" key="19">
    <source>
        <dbReference type="ARBA" id="ARBA00044919"/>
    </source>
</evidence>
<evidence type="ECO:0000256" key="2">
    <source>
        <dbReference type="ARBA" id="ARBA00008335"/>
    </source>
</evidence>
<dbReference type="Proteomes" id="UP000295367">
    <property type="component" value="Unassembled WGS sequence"/>
</dbReference>
<evidence type="ECO:0000256" key="12">
    <source>
        <dbReference type="ARBA" id="ARBA00044891"/>
    </source>
</evidence>
<dbReference type="InterPro" id="IPR020846">
    <property type="entry name" value="MFS_dom"/>
</dbReference>
<comment type="function">
    <text evidence="23">Lysosomal dipeptide uniporter that selectively exports lysine, arginine or histidine-containing dipeptides with a net positive charge from the lysosome lumen into the cytosol. Could play a role in a specific type of protein O-glycosylation indirectly regulating macrophages migration and tissue invasion. Also essential for liver homeostasis.</text>
</comment>
<feature type="transmembrane region" description="Helical" evidence="25">
    <location>
        <begin position="297"/>
        <end position="316"/>
    </location>
</feature>
<dbReference type="RefSeq" id="WP_124946453.1">
    <property type="nucleotide sequence ID" value="NZ_BHVT01000035.1"/>
</dbReference>
<feature type="transmembrane region" description="Helical" evidence="25">
    <location>
        <begin position="322"/>
        <end position="346"/>
    </location>
</feature>
<evidence type="ECO:0000256" key="24">
    <source>
        <dbReference type="ARBA" id="ARBA00046376"/>
    </source>
</evidence>
<comment type="subcellular location">
    <subcellularLocation>
        <location evidence="1">Lysosome membrane</location>
        <topology evidence="1">Multi-pass membrane protein</topology>
    </subcellularLocation>
</comment>
<dbReference type="InterPro" id="IPR011701">
    <property type="entry name" value="MFS"/>
</dbReference>
<evidence type="ECO:0000256" key="10">
    <source>
        <dbReference type="ARBA" id="ARBA00044881"/>
    </source>
</evidence>
<comment type="catalytic activity">
    <reaction evidence="15">
        <text>L-arginyl-L-alpha-amino acid(out) = L-arginyl-L-alpha-amino acid(in)</text>
        <dbReference type="Rhea" id="RHEA:79371"/>
        <dbReference type="ChEBI" id="CHEBI:84315"/>
    </reaction>
</comment>
<evidence type="ECO:0000256" key="25">
    <source>
        <dbReference type="SAM" id="Phobius"/>
    </source>
</evidence>
<evidence type="ECO:0000256" key="9">
    <source>
        <dbReference type="ARBA" id="ARBA00044878"/>
    </source>
</evidence>
<comment type="catalytic activity">
    <reaction evidence="19">
        <text>L-alanyl-L-lysine(out) = L-alanyl-L-lysine(in)</text>
        <dbReference type="Rhea" id="RHEA:79415"/>
        <dbReference type="ChEBI" id="CHEBI:192470"/>
    </reaction>
</comment>
<evidence type="ECO:0000259" key="26">
    <source>
        <dbReference type="PROSITE" id="PS50850"/>
    </source>
</evidence>
<keyword evidence="3" id="KW-0813">Transport</keyword>
<gene>
    <name evidence="27" type="ORF">EDC63_11827</name>
</gene>
<evidence type="ECO:0000256" key="6">
    <source>
        <dbReference type="ARBA" id="ARBA00023136"/>
    </source>
</evidence>
<keyword evidence="28" id="KW-1185">Reference proteome</keyword>
<feature type="transmembrane region" description="Helical" evidence="25">
    <location>
        <begin position="358"/>
        <end position="381"/>
    </location>
</feature>
<feature type="transmembrane region" description="Helical" evidence="25">
    <location>
        <begin position="106"/>
        <end position="125"/>
    </location>
</feature>
<evidence type="ECO:0000256" key="14">
    <source>
        <dbReference type="ARBA" id="ARBA00044898"/>
    </source>
</evidence>
<evidence type="ECO:0000256" key="15">
    <source>
        <dbReference type="ARBA" id="ARBA00044899"/>
    </source>
</evidence>
<evidence type="ECO:0000256" key="23">
    <source>
        <dbReference type="ARBA" id="ARBA00045709"/>
    </source>
</evidence>
<dbReference type="AlphaFoldDB" id="A0A4R3XXA7"/>
<evidence type="ECO:0000256" key="5">
    <source>
        <dbReference type="ARBA" id="ARBA00022989"/>
    </source>
</evidence>
<accession>A0A4R3XXA7</accession>
<evidence type="ECO:0000256" key="13">
    <source>
        <dbReference type="ARBA" id="ARBA00044893"/>
    </source>
</evidence>
<keyword evidence="7" id="KW-0458">Lysosome</keyword>
<reference evidence="27 28" key="1">
    <citation type="submission" date="2019-03" db="EMBL/GenBank/DDBJ databases">
        <title>Genomic Encyclopedia of Type Strains, Phase IV (KMG-IV): sequencing the most valuable type-strain genomes for metagenomic binning, comparative biology and taxonomic classification.</title>
        <authorList>
            <person name="Goeker M."/>
        </authorList>
    </citation>
    <scope>NUCLEOTIDE SEQUENCE [LARGE SCALE GENOMIC DNA]</scope>
    <source>
        <strain evidence="27 28">DSM 100309</strain>
    </source>
</reference>
<evidence type="ECO:0000313" key="28">
    <source>
        <dbReference type="Proteomes" id="UP000295367"/>
    </source>
</evidence>
<comment type="catalytic activity">
    <reaction evidence="20">
        <text>L-lysyl-glycine(out) = L-lysyl-glycine(in)</text>
        <dbReference type="Rhea" id="RHEA:79407"/>
        <dbReference type="ChEBI" id="CHEBI:191202"/>
    </reaction>
</comment>
<feature type="transmembrane region" description="Helical" evidence="25">
    <location>
        <begin position="82"/>
        <end position="100"/>
    </location>
</feature>
<evidence type="ECO:0000256" key="4">
    <source>
        <dbReference type="ARBA" id="ARBA00022692"/>
    </source>
</evidence>
<dbReference type="EMBL" id="SMCO01000018">
    <property type="protein sequence ID" value="TCV82898.1"/>
    <property type="molecule type" value="Genomic_DNA"/>
</dbReference>
<evidence type="ECO:0000256" key="22">
    <source>
        <dbReference type="ARBA" id="ARBA00045018"/>
    </source>
</evidence>
<comment type="catalytic activity">
    <reaction evidence="10">
        <text>L-alpha-aminoacyl-L-arginine(out) = L-alpha-aminoacyl-L-arginine(in)</text>
        <dbReference type="Rhea" id="RHEA:79367"/>
        <dbReference type="ChEBI" id="CHEBI:229968"/>
    </reaction>
</comment>
<keyword evidence="6 25" id="KW-0472">Membrane</keyword>
<dbReference type="Gene3D" id="1.20.1250.20">
    <property type="entry name" value="MFS general substrate transporter like domains"/>
    <property type="match status" value="2"/>
</dbReference>
<organism evidence="27 28">
    <name type="scientific">Sulfurirhabdus autotrophica</name>
    <dbReference type="NCBI Taxonomy" id="1706046"/>
    <lineage>
        <taxon>Bacteria</taxon>
        <taxon>Pseudomonadati</taxon>
        <taxon>Pseudomonadota</taxon>
        <taxon>Betaproteobacteria</taxon>
        <taxon>Nitrosomonadales</taxon>
        <taxon>Sulfuricellaceae</taxon>
        <taxon>Sulfurirhabdus</taxon>
    </lineage>
</organism>
<dbReference type="OrthoDB" id="5291895at2"/>
<comment type="catalytic activity">
    <reaction evidence="18">
        <text>L-histidyl-L-alpha-amino acid(out) = L-histidyl-L-alpha-amino acid(in)</text>
        <dbReference type="Rhea" id="RHEA:79379"/>
        <dbReference type="ChEBI" id="CHEBI:229964"/>
    </reaction>
</comment>
<feature type="transmembrane region" description="Helical" evidence="25">
    <location>
        <begin position="269"/>
        <end position="290"/>
    </location>
</feature>
<feature type="domain" description="Major facilitator superfamily (MFS) profile" evidence="26">
    <location>
        <begin position="16"/>
        <end position="427"/>
    </location>
</feature>
<dbReference type="GO" id="GO:0022857">
    <property type="term" value="F:transmembrane transporter activity"/>
    <property type="evidence" value="ECO:0007669"/>
    <property type="project" value="InterPro"/>
</dbReference>
<dbReference type="Pfam" id="PF07690">
    <property type="entry name" value="MFS_1"/>
    <property type="match status" value="1"/>
</dbReference>
<evidence type="ECO:0000256" key="21">
    <source>
        <dbReference type="ARBA" id="ARBA00044985"/>
    </source>
</evidence>
<dbReference type="GO" id="GO:0005765">
    <property type="term" value="C:lysosomal membrane"/>
    <property type="evidence" value="ECO:0007669"/>
    <property type="project" value="UniProtKB-SubCell"/>
</dbReference>
<evidence type="ECO:0000256" key="18">
    <source>
        <dbReference type="ARBA" id="ARBA00044912"/>
    </source>
</evidence>
<feature type="transmembrane region" description="Helical" evidence="25">
    <location>
        <begin position="41"/>
        <end position="61"/>
    </location>
</feature>
<comment type="subunit">
    <text evidence="24">Homodimer. Interacts with lysosomal protein GLMP (via lumenal domain); the interaction starts while both proteins are still in the endoplasmic reticulum and is required for stabilization of MFSD1 in lysosomes but has no direct effect on its targeting to lysosomes or transporter activity.</text>
</comment>
<comment type="catalytic activity">
    <reaction evidence="16">
        <text>L-lysyl-L-lysine(out) = L-lysyl-L-lysine(in)</text>
        <dbReference type="Rhea" id="RHEA:79403"/>
        <dbReference type="ChEBI" id="CHEBI:229956"/>
    </reaction>
</comment>
<dbReference type="PROSITE" id="PS50850">
    <property type="entry name" value="MFS"/>
    <property type="match status" value="1"/>
</dbReference>
<comment type="catalytic activity">
    <reaction evidence="9">
        <text>L-histidyl-glycine(out) = L-histidyl-glycine(in)</text>
        <dbReference type="Rhea" id="RHEA:79395"/>
        <dbReference type="ChEBI" id="CHEBI:229957"/>
    </reaction>
</comment>
<comment type="catalytic activity">
    <reaction evidence="12">
        <text>L-lysyl-L-alpha-amino acid(out) = L-lysyl-L-alpha-amino acid(in)</text>
        <dbReference type="Rhea" id="RHEA:79387"/>
        <dbReference type="ChEBI" id="CHEBI:229965"/>
    </reaction>
</comment>
<dbReference type="InterPro" id="IPR036259">
    <property type="entry name" value="MFS_trans_sf"/>
</dbReference>
<comment type="similarity">
    <text evidence="2">Belongs to the major facilitator superfamily.</text>
</comment>
<comment type="catalytic activity">
    <reaction evidence="14">
        <text>L-aspartyl-L-lysine(out) = L-aspartyl-L-lysine(in)</text>
        <dbReference type="Rhea" id="RHEA:79411"/>
        <dbReference type="ChEBI" id="CHEBI:229953"/>
    </reaction>
</comment>
<keyword evidence="5 25" id="KW-1133">Transmembrane helix</keyword>
<evidence type="ECO:0000256" key="20">
    <source>
        <dbReference type="ARBA" id="ARBA00044924"/>
    </source>
</evidence>
<feature type="transmembrane region" description="Helical" evidence="25">
    <location>
        <begin position="12"/>
        <end position="29"/>
    </location>
</feature>
<evidence type="ECO:0000256" key="17">
    <source>
        <dbReference type="ARBA" id="ARBA00044903"/>
    </source>
</evidence>
<feature type="transmembrane region" description="Helical" evidence="25">
    <location>
        <begin position="235"/>
        <end position="257"/>
    </location>
</feature>
<comment type="caution">
    <text evidence="27">The sequence shown here is derived from an EMBL/GenBank/DDBJ whole genome shotgun (WGS) entry which is preliminary data.</text>
</comment>
<sequence>MTKPIHSRMRRLRWTSYTLVVLGYMLAYFHRMAPASISSDLQQSFMASGVALGGMAAAYFYTYTVMQIPVGVMADVLGARKIVAIGAVLSGMGSLMFGMADTLSMATYGRVLVGLGVSVMFISLMKLNSVWFHDRHFGTVGGMSLLLGNLGAVLAAAPLVWLVAQTSWRNVFIGVGFFSILLGVLVWFFVRSNPGEVGLPTMRELEGKESHPAHQGHWYDGLIKVMKNRATWPGFWPNLGIGGSLFAFAGLWAVPYLRDVYAMDRATAANHTTVLLLSFAVGSLFSGWLSDKLGKRLPVILGGLMVYVLCWLPIVFDWRLPVSLGYVLFSLMGIGASGFTLTWSSVKEVNPPALSGMATGVINIGAFLGAAILQPLVGWAMDQGWDGKLVAGARVYSAHNYQMGLSIMLGFAVVGLIGALTIRETYCRYISVAKH</sequence>
<evidence type="ECO:0000256" key="11">
    <source>
        <dbReference type="ARBA" id="ARBA00044884"/>
    </source>
</evidence>
<dbReference type="InterPro" id="IPR052187">
    <property type="entry name" value="MFSD1"/>
</dbReference>
<feature type="transmembrane region" description="Helical" evidence="25">
    <location>
        <begin position="137"/>
        <end position="164"/>
    </location>
</feature>
<comment type="catalytic activity">
    <reaction evidence="11">
        <text>L-alpha-aminoacyl-L-histidine(out) = L-alpha-aminoacyl-L-histidine(in)</text>
        <dbReference type="Rhea" id="RHEA:79375"/>
        <dbReference type="ChEBI" id="CHEBI:229967"/>
    </reaction>
</comment>
<evidence type="ECO:0000256" key="7">
    <source>
        <dbReference type="ARBA" id="ARBA00023228"/>
    </source>
</evidence>
<evidence type="ECO:0000256" key="3">
    <source>
        <dbReference type="ARBA" id="ARBA00022448"/>
    </source>
</evidence>
<proteinExistence type="inferred from homology"/>